<reference evidence="2" key="1">
    <citation type="journal article" date="2016" name="Nature">
        <title>Genome evolution in the allotetraploid frog Xenopus laevis.</title>
        <authorList>
            <person name="Session A.M."/>
            <person name="Uno Y."/>
            <person name="Kwon T."/>
            <person name="Chapman J.A."/>
            <person name="Toyoda A."/>
            <person name="Takahashi S."/>
            <person name="Fukui A."/>
            <person name="Hikosaka A."/>
            <person name="Suzuki A."/>
            <person name="Kondo M."/>
            <person name="van Heeringen S.J."/>
            <person name="Quigley I."/>
            <person name="Heinz S."/>
            <person name="Ogino H."/>
            <person name="Ochi H."/>
            <person name="Hellsten U."/>
            <person name="Lyons J.B."/>
            <person name="Simakov O."/>
            <person name="Putnam N."/>
            <person name="Stites J."/>
            <person name="Kuroki Y."/>
            <person name="Tanaka T."/>
            <person name="Michiue T."/>
            <person name="Watanabe M."/>
            <person name="Bogdanovic O."/>
            <person name="Lister R."/>
            <person name="Georgiou G."/>
            <person name="Paranjpe S.S."/>
            <person name="van Kruijsbergen I."/>
            <person name="Shu S."/>
            <person name="Carlson J."/>
            <person name="Kinoshita T."/>
            <person name="Ohta Y."/>
            <person name="Mawaribuchi S."/>
            <person name="Jenkins J."/>
            <person name="Grimwood J."/>
            <person name="Schmutz J."/>
            <person name="Mitros T."/>
            <person name="Mozaffari S.V."/>
            <person name="Suzuki Y."/>
            <person name="Haramoto Y."/>
            <person name="Yamamoto T.S."/>
            <person name="Takagi C."/>
            <person name="Heald R."/>
            <person name="Miller K."/>
            <person name="Haudenschild C."/>
            <person name="Kitzman J."/>
            <person name="Nakayama T."/>
            <person name="Izutsu Y."/>
            <person name="Robert J."/>
            <person name="Fortriede J."/>
            <person name="Burns K."/>
            <person name="Lotay V."/>
            <person name="Karimi K."/>
            <person name="Yasuoka Y."/>
            <person name="Dichmann D.S."/>
            <person name="Flajnik M.F."/>
            <person name="Houston D.W."/>
            <person name="Shendure J."/>
            <person name="DuPasquier L."/>
            <person name="Vize P.D."/>
            <person name="Zorn A.M."/>
            <person name="Ito M."/>
            <person name="Marcotte E.M."/>
            <person name="Wallingford J.B."/>
            <person name="Ito Y."/>
            <person name="Asashima M."/>
            <person name="Ueno N."/>
            <person name="Matsuda Y."/>
            <person name="Veenstra G.J."/>
            <person name="Fujiyama A."/>
            <person name="Harland R.M."/>
            <person name="Taira M."/>
            <person name="Rokhsar D.S."/>
        </authorList>
    </citation>
    <scope>NUCLEOTIDE SEQUENCE [LARGE SCALE GENOMIC DNA]</scope>
    <source>
        <strain evidence="2">J</strain>
    </source>
</reference>
<gene>
    <name evidence="1" type="ORF">XELAEV_18043692mg</name>
</gene>
<dbReference type="AlphaFoldDB" id="A0A974BXF1"/>
<organism evidence="1 2">
    <name type="scientific">Xenopus laevis</name>
    <name type="common">African clawed frog</name>
    <dbReference type="NCBI Taxonomy" id="8355"/>
    <lineage>
        <taxon>Eukaryota</taxon>
        <taxon>Metazoa</taxon>
        <taxon>Chordata</taxon>
        <taxon>Craniata</taxon>
        <taxon>Vertebrata</taxon>
        <taxon>Euteleostomi</taxon>
        <taxon>Amphibia</taxon>
        <taxon>Batrachia</taxon>
        <taxon>Anura</taxon>
        <taxon>Pipoidea</taxon>
        <taxon>Pipidae</taxon>
        <taxon>Xenopodinae</taxon>
        <taxon>Xenopus</taxon>
        <taxon>Xenopus</taxon>
    </lineage>
</organism>
<sequence length="91" mass="9582">MILHAKKSNLCTIVWAGFVRGVGGSIPSKYHLGSNGISNPSIPVIRLCNATQKGTISEQAQKVCKIVPSASPHLRQAGEISGLIICSTVLE</sequence>
<dbReference type="Proteomes" id="UP000694892">
    <property type="component" value="Chromosome 9_10L"/>
</dbReference>
<evidence type="ECO:0000313" key="2">
    <source>
        <dbReference type="Proteomes" id="UP000694892"/>
    </source>
</evidence>
<protein>
    <submittedName>
        <fullName evidence="1">Uncharacterized protein</fullName>
    </submittedName>
</protein>
<name>A0A974BXF1_XENLA</name>
<proteinExistence type="predicted"/>
<evidence type="ECO:0000313" key="1">
    <source>
        <dbReference type="EMBL" id="OCT62606.1"/>
    </source>
</evidence>
<dbReference type="EMBL" id="CM004482">
    <property type="protein sequence ID" value="OCT62606.1"/>
    <property type="molecule type" value="Genomic_DNA"/>
</dbReference>
<accession>A0A974BXF1</accession>